<feature type="transmembrane region" description="Helical" evidence="1">
    <location>
        <begin position="47"/>
        <end position="67"/>
    </location>
</feature>
<organism evidence="2 3">
    <name type="scientific">Photobacterium angustum</name>
    <dbReference type="NCBI Taxonomy" id="661"/>
    <lineage>
        <taxon>Bacteria</taxon>
        <taxon>Pseudomonadati</taxon>
        <taxon>Pseudomonadota</taxon>
        <taxon>Gammaproteobacteria</taxon>
        <taxon>Vibrionales</taxon>
        <taxon>Vibrionaceae</taxon>
        <taxon>Photobacterium</taxon>
    </lineage>
</organism>
<reference evidence="2 3" key="1">
    <citation type="submission" date="2016-12" db="EMBL/GenBank/DDBJ databases">
        <title>Diversity of luminous bacteria.</title>
        <authorList>
            <person name="Yoshizawa S."/>
            <person name="Kogure K."/>
        </authorList>
    </citation>
    <scope>NUCLEOTIDE SEQUENCE [LARGE SCALE GENOMIC DNA]</scope>
    <source>
        <strain evidence="2 3">LC1-200</strain>
    </source>
</reference>
<protein>
    <recommendedName>
        <fullName evidence="4">SMODS and SLOG-associating 2TM effector domain-containing protein</fullName>
    </recommendedName>
</protein>
<evidence type="ECO:0000313" key="2">
    <source>
        <dbReference type="EMBL" id="PQJ62389.1"/>
    </source>
</evidence>
<keyword evidence="1" id="KW-0812">Transmembrane</keyword>
<accession>A0A2S7VJW1</accession>
<dbReference type="OrthoDB" id="6401895at2"/>
<feature type="transmembrane region" description="Helical" evidence="1">
    <location>
        <begin position="82"/>
        <end position="102"/>
    </location>
</feature>
<gene>
    <name evidence="2" type="ORF">BTO08_19335</name>
</gene>
<feature type="transmembrane region" description="Helical" evidence="1">
    <location>
        <begin position="171"/>
        <end position="189"/>
    </location>
</feature>
<comment type="caution">
    <text evidence="2">The sequence shown here is derived from an EMBL/GenBank/DDBJ whole genome shotgun (WGS) entry which is preliminary data.</text>
</comment>
<dbReference type="RefSeq" id="WP_105062199.1">
    <property type="nucleotide sequence ID" value="NZ_MSCJ01000003.1"/>
</dbReference>
<evidence type="ECO:0008006" key="4">
    <source>
        <dbReference type="Google" id="ProtNLM"/>
    </source>
</evidence>
<evidence type="ECO:0000256" key="1">
    <source>
        <dbReference type="SAM" id="Phobius"/>
    </source>
</evidence>
<dbReference type="AlphaFoldDB" id="A0A2S7VJW1"/>
<sequence length="190" mass="21594">MNEITINGNELKTREFICVLHSWLNRCRDARNGHYKRAERLYEVSQILGYVLIYSTVFVTAFSFISYDETKTLVLGIKQQHVVAFIGCVAAVISGIVSQARFGERAEIHRSSGARYANLARDIEALEIMINAGLITDNELSLQASSIIKEWNNLSKDSLLTPLQKKHSSNCLHLFIMIVFITMFFFVTIK</sequence>
<keyword evidence="1" id="KW-1133">Transmembrane helix</keyword>
<name>A0A2S7VJW1_PHOAN</name>
<dbReference type="Proteomes" id="UP000238730">
    <property type="component" value="Unassembled WGS sequence"/>
</dbReference>
<dbReference type="EMBL" id="MSCJ01000003">
    <property type="protein sequence ID" value="PQJ62389.1"/>
    <property type="molecule type" value="Genomic_DNA"/>
</dbReference>
<proteinExistence type="predicted"/>
<dbReference type="NCBIfam" id="NF033632">
    <property type="entry name" value="SLATT_4"/>
    <property type="match status" value="1"/>
</dbReference>
<keyword evidence="1" id="KW-0472">Membrane</keyword>
<evidence type="ECO:0000313" key="3">
    <source>
        <dbReference type="Proteomes" id="UP000238730"/>
    </source>
</evidence>